<comment type="subcellular location">
    <subcellularLocation>
        <location evidence="2">Cell membrane</location>
    </subcellularLocation>
    <subcellularLocation>
        <location evidence="1">Endomembrane system</location>
        <topology evidence="1">Multi-pass membrane protein</topology>
    </subcellularLocation>
</comment>
<keyword evidence="5" id="KW-0597">Phosphoprotein</keyword>
<evidence type="ECO:0000313" key="10">
    <source>
        <dbReference type="EMBL" id="SUH39038.1"/>
    </source>
</evidence>
<evidence type="ECO:0000256" key="4">
    <source>
        <dbReference type="ARBA" id="ARBA00022475"/>
    </source>
</evidence>
<dbReference type="Gene3D" id="3.40.50.1000">
    <property type="entry name" value="HAD superfamily/HAD-like"/>
    <property type="match status" value="1"/>
</dbReference>
<dbReference type="PANTHER" id="PTHR43520:SF6">
    <property type="entry name" value="COPPER-EXPORTING P-TYPE ATPASE"/>
    <property type="match status" value="1"/>
</dbReference>
<feature type="transmembrane region" description="Helical" evidence="9">
    <location>
        <begin position="36"/>
        <end position="57"/>
    </location>
</feature>
<dbReference type="PANTHER" id="PTHR43520">
    <property type="entry name" value="ATP7, ISOFORM B"/>
    <property type="match status" value="1"/>
</dbReference>
<dbReference type="GO" id="GO:0140581">
    <property type="term" value="F:P-type monovalent copper transporter activity"/>
    <property type="evidence" value="ECO:0007669"/>
    <property type="project" value="UniProtKB-EC"/>
</dbReference>
<accession>A0A379WZH2</accession>
<evidence type="ECO:0000256" key="1">
    <source>
        <dbReference type="ARBA" id="ARBA00004127"/>
    </source>
</evidence>
<dbReference type="GO" id="GO:0016787">
    <property type="term" value="F:hydrolase activity"/>
    <property type="evidence" value="ECO:0007669"/>
    <property type="project" value="UniProtKB-KW"/>
</dbReference>
<keyword evidence="9" id="KW-0812">Transmembrane</keyword>
<name>A0A379WZH2_SALET</name>
<keyword evidence="9" id="KW-0472">Membrane</keyword>
<dbReference type="GO" id="GO:0005886">
    <property type="term" value="C:plasma membrane"/>
    <property type="evidence" value="ECO:0007669"/>
    <property type="project" value="UniProtKB-SubCell"/>
</dbReference>
<dbReference type="InterPro" id="IPR036412">
    <property type="entry name" value="HAD-like_sf"/>
</dbReference>
<dbReference type="InterPro" id="IPR023214">
    <property type="entry name" value="HAD_sf"/>
</dbReference>
<gene>
    <name evidence="10" type="primary">copA_4</name>
    <name evidence="10" type="ORF">NCTC8261_05385</name>
</gene>
<keyword evidence="7" id="KW-1278">Translocase</keyword>
<evidence type="ECO:0000256" key="9">
    <source>
        <dbReference type="SAM" id="Phobius"/>
    </source>
</evidence>
<evidence type="ECO:0000313" key="11">
    <source>
        <dbReference type="Proteomes" id="UP000254712"/>
    </source>
</evidence>
<reference evidence="10 11" key="1">
    <citation type="submission" date="2018-06" db="EMBL/GenBank/DDBJ databases">
        <authorList>
            <consortium name="Pathogen Informatics"/>
            <person name="Doyle S."/>
        </authorList>
    </citation>
    <scope>NUCLEOTIDE SEQUENCE [LARGE SCALE GENOMIC DNA]</scope>
    <source>
        <strain evidence="10 11">NCTC8261</strain>
    </source>
</reference>
<protein>
    <submittedName>
        <fullName evidence="10">Lead cadmium zinc and mercury transporting ATPase</fullName>
        <ecNumber evidence="10">3.6.3.-</ecNumber>
    </submittedName>
</protein>
<keyword evidence="6" id="KW-0479">Metal-binding</keyword>
<keyword evidence="9" id="KW-1133">Transmembrane helix</keyword>
<proteinExistence type="predicted"/>
<dbReference type="SUPFAM" id="SSF56784">
    <property type="entry name" value="HAD-like"/>
    <property type="match status" value="1"/>
</dbReference>
<evidence type="ECO:0000256" key="6">
    <source>
        <dbReference type="ARBA" id="ARBA00022723"/>
    </source>
</evidence>
<evidence type="ECO:0000256" key="8">
    <source>
        <dbReference type="ARBA" id="ARBA00023065"/>
    </source>
</evidence>
<evidence type="ECO:0000256" key="2">
    <source>
        <dbReference type="ARBA" id="ARBA00004236"/>
    </source>
</evidence>
<dbReference type="AlphaFoldDB" id="A0A379WZH2"/>
<dbReference type="EC" id="3.6.3.-" evidence="10"/>
<organism evidence="10 11">
    <name type="scientific">Salmonella enterica I</name>
    <dbReference type="NCBI Taxonomy" id="59201"/>
    <lineage>
        <taxon>Bacteria</taxon>
        <taxon>Pseudomonadati</taxon>
        <taxon>Pseudomonadota</taxon>
        <taxon>Gammaproteobacteria</taxon>
        <taxon>Enterobacterales</taxon>
        <taxon>Enterobacteriaceae</taxon>
        <taxon>Salmonella</taxon>
    </lineage>
</organism>
<dbReference type="Proteomes" id="UP000254712">
    <property type="component" value="Unassembled WGS sequence"/>
</dbReference>
<evidence type="ECO:0000256" key="7">
    <source>
        <dbReference type="ARBA" id="ARBA00022967"/>
    </source>
</evidence>
<dbReference type="GO" id="GO:0055070">
    <property type="term" value="P:copper ion homeostasis"/>
    <property type="evidence" value="ECO:0007669"/>
    <property type="project" value="TreeGrafter"/>
</dbReference>
<dbReference type="EMBL" id="UGXT01000002">
    <property type="protein sequence ID" value="SUH39038.1"/>
    <property type="molecule type" value="Genomic_DNA"/>
</dbReference>
<dbReference type="GO" id="GO:0005507">
    <property type="term" value="F:copper ion binding"/>
    <property type="evidence" value="ECO:0007669"/>
    <property type="project" value="TreeGrafter"/>
</dbReference>
<sequence>MAIETAAITLMRHSLMGVADALAISRATLRNMKQNLLGAFIYNSIGIPVAAGILWPFTGTLLNPVVSGRGNGAVFHYRREQWPTGYCALNRKRKNAISGSISCLIYY</sequence>
<keyword evidence="4" id="KW-1003">Cell membrane</keyword>
<dbReference type="GO" id="GO:0043682">
    <property type="term" value="F:P-type divalent copper transporter activity"/>
    <property type="evidence" value="ECO:0007669"/>
    <property type="project" value="TreeGrafter"/>
</dbReference>
<evidence type="ECO:0000256" key="5">
    <source>
        <dbReference type="ARBA" id="ARBA00022553"/>
    </source>
</evidence>
<keyword evidence="10" id="KW-0378">Hydrolase</keyword>
<keyword evidence="8" id="KW-0406">Ion transport</keyword>
<evidence type="ECO:0000256" key="3">
    <source>
        <dbReference type="ARBA" id="ARBA00022448"/>
    </source>
</evidence>
<keyword evidence="3" id="KW-0813">Transport</keyword>